<feature type="non-terminal residue" evidence="2">
    <location>
        <position position="1"/>
    </location>
</feature>
<feature type="compositionally biased region" description="Basic residues" evidence="1">
    <location>
        <begin position="1"/>
        <end position="11"/>
    </location>
</feature>
<organism>
    <name type="scientific">Ixodes scapularis</name>
    <name type="common">Black-legged tick</name>
    <name type="synonym">Deer tick</name>
    <dbReference type="NCBI Taxonomy" id="6945"/>
    <lineage>
        <taxon>Eukaryota</taxon>
        <taxon>Metazoa</taxon>
        <taxon>Ecdysozoa</taxon>
        <taxon>Arthropoda</taxon>
        <taxon>Chelicerata</taxon>
        <taxon>Arachnida</taxon>
        <taxon>Acari</taxon>
        <taxon>Parasitiformes</taxon>
        <taxon>Ixodida</taxon>
        <taxon>Ixodoidea</taxon>
        <taxon>Ixodidae</taxon>
        <taxon>Ixodinae</taxon>
        <taxon>Ixodes</taxon>
    </lineage>
</organism>
<protein>
    <submittedName>
        <fullName evidence="2">Uncharacterized protein</fullName>
    </submittedName>
</protein>
<dbReference type="EMBL" id="DS775060">
    <property type="protein sequence ID" value="EEC09303.1"/>
    <property type="molecule type" value="Genomic_DNA"/>
</dbReference>
<name>B7PRT1_IXOSC</name>
<feature type="region of interest" description="Disordered" evidence="1">
    <location>
        <begin position="1"/>
        <end position="56"/>
    </location>
</feature>
<feature type="non-terminal residue" evidence="2">
    <location>
        <position position="56"/>
    </location>
</feature>
<proteinExistence type="predicted"/>
<evidence type="ECO:0000313" key="2">
    <source>
        <dbReference type="EMBL" id="EEC09303.1"/>
    </source>
</evidence>
<evidence type="ECO:0000256" key="1">
    <source>
        <dbReference type="SAM" id="MobiDB-lite"/>
    </source>
</evidence>
<gene>
    <name evidence="2" type="ORF">IscW_ISCW007198</name>
</gene>
<reference evidence="2" key="1">
    <citation type="submission" date="2008-03" db="EMBL/GenBank/DDBJ databases">
        <title>Annotation of Ixodes scapularis.</title>
        <authorList>
            <consortium name="Ixodes scapularis Genome Project Consortium"/>
            <person name="Caler E."/>
            <person name="Hannick L.I."/>
            <person name="Bidwell S."/>
            <person name="Joardar V."/>
            <person name="Thiagarajan M."/>
            <person name="Amedeo P."/>
            <person name="Galinsky K.J."/>
            <person name="Schobel S."/>
            <person name="Inman J."/>
            <person name="Hostetler J."/>
            <person name="Miller J."/>
            <person name="Hammond M."/>
            <person name="Megy K."/>
            <person name="Lawson D."/>
            <person name="Kodira C."/>
            <person name="Sutton G."/>
            <person name="Meyer J."/>
            <person name="Hill C.A."/>
            <person name="Birren B."/>
            <person name="Nene V."/>
            <person name="Collins F."/>
            <person name="Alarcon-Chaidez F."/>
            <person name="Wikel S."/>
            <person name="Strausberg R."/>
        </authorList>
    </citation>
    <scope>NUCLEOTIDE SEQUENCE [LARGE SCALE GENOMIC DNA]</scope>
    <source>
        <strain evidence="2">Wikel colony</strain>
    </source>
</reference>
<sequence>NKEVKNKRKLMAPRNCDREYAGRGKKYQSKETKLKENRKRERERKCEKGTVSLRRR</sequence>
<dbReference type="PaxDb" id="6945-B7PRT1"/>
<feature type="compositionally biased region" description="Basic and acidic residues" evidence="1">
    <location>
        <begin position="15"/>
        <end position="48"/>
    </location>
</feature>
<accession>B7PRT1</accession>
<dbReference type="AlphaFoldDB" id="B7PRT1"/>